<feature type="compositionally biased region" description="Low complexity" evidence="30">
    <location>
        <begin position="2162"/>
        <end position="2201"/>
    </location>
</feature>
<evidence type="ECO:0000256" key="24">
    <source>
        <dbReference type="ARBA" id="ARBA00023306"/>
    </source>
</evidence>
<feature type="disulfide bond" evidence="28">
    <location>
        <begin position="121"/>
        <end position="139"/>
    </location>
</feature>
<dbReference type="FunFam" id="1.25.10.10:FF:000068">
    <property type="entry name" value="cytoskeleton-associated protein 5 isoform X1"/>
    <property type="match status" value="1"/>
</dbReference>
<feature type="repeat" description="LDL-receptor class B" evidence="29">
    <location>
        <begin position="1420"/>
        <end position="1463"/>
    </location>
</feature>
<dbReference type="InterPro" id="IPR024395">
    <property type="entry name" value="CLASP_N_dom"/>
</dbReference>
<feature type="repeat" description="LDL-receptor class B" evidence="29">
    <location>
        <begin position="570"/>
        <end position="613"/>
    </location>
</feature>
<evidence type="ECO:0000256" key="11">
    <source>
        <dbReference type="ARBA" id="ARBA00022618"/>
    </source>
</evidence>
<evidence type="ECO:0000256" key="8">
    <source>
        <dbReference type="ARBA" id="ARBA00022490"/>
    </source>
</evidence>
<dbReference type="InterPro" id="IPR011042">
    <property type="entry name" value="6-blade_b-propeller_TolB-like"/>
</dbReference>
<feature type="repeat" description="LDL-receptor class B" evidence="29">
    <location>
        <begin position="484"/>
        <end position="526"/>
    </location>
</feature>
<dbReference type="GO" id="GO:0006897">
    <property type="term" value="P:endocytosis"/>
    <property type="evidence" value="ECO:0007669"/>
    <property type="project" value="UniProtKB-KW"/>
</dbReference>
<evidence type="ECO:0000256" key="28">
    <source>
        <dbReference type="PROSITE-ProRule" id="PRU00124"/>
    </source>
</evidence>
<dbReference type="Gene3D" id="2.120.10.30">
    <property type="entry name" value="TolB, C-terminal domain"/>
    <property type="match status" value="5"/>
</dbReference>
<keyword evidence="21" id="KW-0675">Receptor</keyword>
<dbReference type="GO" id="GO:0061863">
    <property type="term" value="F:microtubule plus end polymerase"/>
    <property type="evidence" value="ECO:0007669"/>
    <property type="project" value="InterPro"/>
</dbReference>
<feature type="region of interest" description="Disordered" evidence="30">
    <location>
        <begin position="1568"/>
        <end position="1625"/>
    </location>
</feature>
<dbReference type="FunFam" id="1.25.10.10:FF:000052">
    <property type="entry name" value="Cytoskeleton associated protein 5"/>
    <property type="match status" value="1"/>
</dbReference>
<dbReference type="InterPro" id="IPR018097">
    <property type="entry name" value="EGF_Ca-bd_CS"/>
</dbReference>
<dbReference type="CDD" id="cd00054">
    <property type="entry name" value="EGF_CA"/>
    <property type="match status" value="1"/>
</dbReference>
<feature type="disulfide bond" evidence="28">
    <location>
        <begin position="82"/>
        <end position="100"/>
    </location>
</feature>
<feature type="region of interest" description="Disordered" evidence="30">
    <location>
        <begin position="2711"/>
        <end position="2824"/>
    </location>
</feature>
<dbReference type="FunFam" id="2.120.10.30:FF:000008">
    <property type="entry name" value="Low-density lipoprotein receptor-related protein 4"/>
    <property type="match status" value="4"/>
</dbReference>
<feature type="non-terminal residue" evidence="32">
    <location>
        <position position="1"/>
    </location>
</feature>
<feature type="compositionally biased region" description="Acidic residues" evidence="30">
    <location>
        <begin position="2460"/>
        <end position="2473"/>
    </location>
</feature>
<keyword evidence="24" id="KW-0131">Cell cycle</keyword>
<evidence type="ECO:0000256" key="1">
    <source>
        <dbReference type="ARBA" id="ARBA00004251"/>
    </source>
</evidence>
<evidence type="ECO:0000256" key="2">
    <source>
        <dbReference type="ARBA" id="ARBA00004300"/>
    </source>
</evidence>
<dbReference type="InterPro" id="IPR034085">
    <property type="entry name" value="TOG"/>
</dbReference>
<dbReference type="SUPFAM" id="SSF63825">
    <property type="entry name" value="YWTD domain"/>
    <property type="match status" value="4"/>
</dbReference>
<dbReference type="SMART" id="SM00192">
    <property type="entry name" value="LDLa"/>
    <property type="match status" value="8"/>
</dbReference>
<dbReference type="PROSITE" id="PS01186">
    <property type="entry name" value="EGF_2"/>
    <property type="match status" value="1"/>
</dbReference>
<feature type="disulfide bond" evidence="28">
    <location>
        <begin position="195"/>
        <end position="207"/>
    </location>
</feature>
<feature type="disulfide bond" evidence="28">
    <location>
        <begin position="202"/>
        <end position="220"/>
    </location>
</feature>
<dbReference type="SMART" id="SM00135">
    <property type="entry name" value="LY"/>
    <property type="match status" value="20"/>
</dbReference>
<keyword evidence="19" id="KW-0472">Membrane</keyword>
<keyword evidence="23" id="KW-0206">Cytoskeleton</keyword>
<feature type="disulfide bond" evidence="28">
    <location>
        <begin position="152"/>
        <end position="164"/>
    </location>
</feature>
<dbReference type="FunFam" id="2.10.25.10:FF:000009">
    <property type="entry name" value="Low-density lipoprotein receptor isoform 1"/>
    <property type="match status" value="1"/>
</dbReference>
<feature type="disulfide bond" evidence="28">
    <location>
        <begin position="293"/>
        <end position="308"/>
    </location>
</feature>
<feature type="disulfide bond" evidence="28">
    <location>
        <begin position="323"/>
        <end position="341"/>
    </location>
</feature>
<evidence type="ECO:0000256" key="5">
    <source>
        <dbReference type="ARBA" id="ARBA00009939"/>
    </source>
</evidence>
<keyword evidence="18" id="KW-1133">Transmembrane helix</keyword>
<feature type="repeat" description="LDL-receptor class B" evidence="29">
    <location>
        <begin position="937"/>
        <end position="979"/>
    </location>
</feature>
<evidence type="ECO:0000256" key="27">
    <source>
        <dbReference type="PROSITE-ProRule" id="PRU00103"/>
    </source>
</evidence>
<keyword evidence="14" id="KW-0677">Repeat</keyword>
<dbReference type="GO" id="GO:0051010">
    <property type="term" value="F:microtubule plus-end binding"/>
    <property type="evidence" value="ECO:0007669"/>
    <property type="project" value="InterPro"/>
</dbReference>
<comment type="similarity">
    <text evidence="5">Belongs to the LDLR family.</text>
</comment>
<evidence type="ECO:0000256" key="6">
    <source>
        <dbReference type="ARBA" id="ARBA00022454"/>
    </source>
</evidence>
<keyword evidence="20 28" id="KW-1015">Disulfide bond</keyword>
<feature type="disulfide bond" evidence="28">
    <location>
        <begin position="94"/>
        <end position="109"/>
    </location>
</feature>
<evidence type="ECO:0000256" key="21">
    <source>
        <dbReference type="ARBA" id="ARBA00023170"/>
    </source>
</evidence>
<dbReference type="SUPFAM" id="SSF57196">
    <property type="entry name" value="EGF/Laminin"/>
    <property type="match status" value="2"/>
</dbReference>
<dbReference type="InterPro" id="IPR000742">
    <property type="entry name" value="EGF"/>
</dbReference>
<dbReference type="GO" id="GO:0030951">
    <property type="term" value="P:establishment or maintenance of microtubule cytoskeleton polarity"/>
    <property type="evidence" value="ECO:0007669"/>
    <property type="project" value="InterPro"/>
</dbReference>
<feature type="repeat" description="LDL-receptor class B" evidence="29">
    <location>
        <begin position="527"/>
        <end position="569"/>
    </location>
</feature>
<dbReference type="FunFam" id="1.25.10.10:FF:000050">
    <property type="entry name" value="Cytoskeleton-associated protein 5 isoform X1"/>
    <property type="match status" value="1"/>
</dbReference>
<dbReference type="SMART" id="SM00181">
    <property type="entry name" value="EGF"/>
    <property type="match status" value="2"/>
</dbReference>
<dbReference type="Gene3D" id="1.25.10.10">
    <property type="entry name" value="Leucine-rich Repeat Variant"/>
    <property type="match status" value="5"/>
</dbReference>
<feature type="disulfide bond" evidence="28">
    <location>
        <begin position="316"/>
        <end position="328"/>
    </location>
</feature>
<evidence type="ECO:0000256" key="29">
    <source>
        <dbReference type="PROSITE-ProRule" id="PRU00461"/>
    </source>
</evidence>
<dbReference type="GO" id="GO:0000776">
    <property type="term" value="C:kinetochore"/>
    <property type="evidence" value="ECO:0007669"/>
    <property type="project" value="UniProtKB-KW"/>
</dbReference>
<dbReference type="InterPro" id="IPR011989">
    <property type="entry name" value="ARM-like"/>
</dbReference>
<evidence type="ECO:0000256" key="18">
    <source>
        <dbReference type="ARBA" id="ARBA00022989"/>
    </source>
</evidence>
<evidence type="ECO:0000256" key="20">
    <source>
        <dbReference type="ARBA" id="ARBA00023157"/>
    </source>
</evidence>
<dbReference type="GO" id="GO:0046785">
    <property type="term" value="P:microtubule polymerization"/>
    <property type="evidence" value="ECO:0007669"/>
    <property type="project" value="InterPro"/>
</dbReference>
<dbReference type="InterPro" id="IPR000033">
    <property type="entry name" value="LDLR_classB_rpt"/>
</dbReference>
<dbReference type="Proteomes" id="UP000736164">
    <property type="component" value="Unassembled WGS sequence"/>
</dbReference>
<evidence type="ECO:0000256" key="16">
    <source>
        <dbReference type="ARBA" id="ARBA00022837"/>
    </source>
</evidence>
<dbReference type="InterPro" id="IPR048491">
    <property type="entry name" value="XMAP215_CLASP_TOG"/>
</dbReference>
<feature type="disulfide bond" evidence="28">
    <location>
        <begin position="55"/>
        <end position="70"/>
    </location>
</feature>
<keyword evidence="16" id="KW-0106">Calcium</keyword>
<keyword evidence="13" id="KW-0732">Signal</keyword>
<dbReference type="InterPro" id="IPR023415">
    <property type="entry name" value="LDLR_class-A_CS"/>
</dbReference>
<dbReference type="FunFam" id="1.25.10.10:FF:000063">
    <property type="entry name" value="Putative cytoskeleton-associated protein 5"/>
    <property type="match status" value="1"/>
</dbReference>
<keyword evidence="33" id="KW-1185">Reference proteome</keyword>
<feature type="compositionally biased region" description="Basic and acidic residues" evidence="30">
    <location>
        <begin position="3658"/>
        <end position="3667"/>
    </location>
</feature>
<dbReference type="GO" id="GO:0005813">
    <property type="term" value="C:centrosome"/>
    <property type="evidence" value="ECO:0007669"/>
    <property type="project" value="UniProtKB-SubCell"/>
</dbReference>
<evidence type="ECO:0000256" key="25">
    <source>
        <dbReference type="ARBA" id="ARBA00023328"/>
    </source>
</evidence>
<dbReference type="InterPro" id="IPR001881">
    <property type="entry name" value="EGF-like_Ca-bd_dom"/>
</dbReference>
<feature type="repeat" description="HEAT" evidence="27">
    <location>
        <begin position="2083"/>
        <end position="2121"/>
    </location>
</feature>
<feature type="compositionally biased region" description="Polar residues" evidence="30">
    <location>
        <begin position="3566"/>
        <end position="3576"/>
    </location>
</feature>
<feature type="repeat" description="LDL-receptor class B" evidence="29">
    <location>
        <begin position="1334"/>
        <end position="1376"/>
    </location>
</feature>
<dbReference type="InterPro" id="IPR000152">
    <property type="entry name" value="EGF-type_Asp/Asn_hydroxyl_site"/>
</dbReference>
<dbReference type="FunFam" id="4.10.400.10:FF:000017">
    <property type="entry name" value="LDL receptor related protein 4"/>
    <property type="match status" value="2"/>
</dbReference>
<dbReference type="SUPFAM" id="SSF48371">
    <property type="entry name" value="ARM repeat"/>
    <property type="match status" value="2"/>
</dbReference>
<feature type="non-terminal residue" evidence="32">
    <location>
        <position position="3702"/>
    </location>
</feature>
<feature type="region of interest" description="Disordered" evidence="30">
    <location>
        <begin position="3615"/>
        <end position="3645"/>
    </location>
</feature>
<dbReference type="GO" id="GO:0005886">
    <property type="term" value="C:plasma membrane"/>
    <property type="evidence" value="ECO:0007669"/>
    <property type="project" value="UniProtKB-SubCell"/>
</dbReference>
<evidence type="ECO:0000256" key="15">
    <source>
        <dbReference type="ARBA" id="ARBA00022776"/>
    </source>
</evidence>
<dbReference type="Pfam" id="PF00058">
    <property type="entry name" value="Ldl_recept_b"/>
    <property type="match status" value="14"/>
</dbReference>
<dbReference type="Pfam" id="PF12348">
    <property type="entry name" value="CLASP_N"/>
    <property type="match status" value="1"/>
</dbReference>
<evidence type="ECO:0000313" key="33">
    <source>
        <dbReference type="Proteomes" id="UP000736164"/>
    </source>
</evidence>
<gene>
    <name evidence="32" type="primary">Lrp4_0</name>
    <name evidence="32" type="ORF">GTO95_0003917</name>
</gene>
<dbReference type="InterPro" id="IPR021133">
    <property type="entry name" value="HEAT_type_2"/>
</dbReference>
<dbReference type="SUPFAM" id="SSF57424">
    <property type="entry name" value="LDL receptor-like module"/>
    <property type="match status" value="8"/>
</dbReference>
<feature type="disulfide bond" evidence="28">
    <location>
        <begin position="281"/>
        <end position="299"/>
    </location>
</feature>
<feature type="region of interest" description="Disordered" evidence="30">
    <location>
        <begin position="660"/>
        <end position="690"/>
    </location>
</feature>
<sequence>MVNSSLFEQKGFHKRSPLKLIGAAGSTQCSCGRNHFTCAVSAFGECTCIPAQWQCDGDNDCGDHSDEDGCMLPTCSPLDFHCDNGKCIRRSWVCDGDNDCEDDSDEQDCPPRECEEDEFHCQNGYCIRSLWHCDGDNDCGDNSDEQCDMRKCSDKEFRCADGSCIAEHWYCDGDTDCKDGSDEENCPSDVLTATCSVEEFQCAYGRCILDIYHCDGDDDCGDWSDESDCSSHQPCRSVEFMCSSGMCINAGWRCDGEFDCDDQSDEKNCSVSMCTADQFRCKSGRCVRLLWRCDGEDDCLDNSDEEGCENTDSPPCAPDQFLCGNGRCIGQRKVCNEVSDCGDGTDEGPYQNCRPRSSEGSCNLNNGGCSQKCHMVRGLVQCTCHTGYRLMDDGRSCQDVDECAEEGYCSQGCTNSEGGFQCWCVQGYELRPDKRSCKALGPEPVLLFANRIDIRQVLPHRSEYTLLLNNLENAIALDFHHSRELVFWSDVTLDRIMKANLNGSNVEEVVSTGLESPGGLAIDWIHDKLYWTDSGTSRIEVANLDGTHRKVLLWRNMEKPRAIALHPMEGKIYWTDWGNTPRIEYANMDGSNRRVIADTHLFWPNGLTIDYAGHRMYWVDAKHHVIERADLDGKNRKAVISQAGGLPACVFDAGVAGLSEGPPSGTPRARVQTDRQRAPAPATPAGTPVPGSCCSSCRRPACLPHPFAITVFEDSLYWTDWHTKSINSANKFTGKNQEIIRNKLHFPMDIHTLHPQRQPAGLDKFLLFARRTDIRRISFDTEDKSNDVIPLADVRNAVALDWDSGEEYIYWTDVTTDSINRAKWDGSKQEVVVDTSLESPAGLAIDWVTNKLYWTDAGTDRIEVSNADGSMRTVLIWENLDRPRDIVVDPIGGYMYWTDWGANPKIERAGMDASNRIVIISSNLTWPNGLAIDYETERLYWADAGMKTIEYGNLDGTDRKVLIGSQLPHPFGLTLHEDKIYWTDWQSKSIQSANKHTGQGRITLTESLENLMDIHMFHRHRAPGMNSFLIFARRTDIRMVSLDIPYFADVVLAINGSMKNTIAIGVDPKEGKVYWSDSTLKKVSRANLNGTGYEDIISRDGLAVDAVGRKIYWTDTGTNRIEVANLDGSMRKVLIWQNLDSPRAIALYHEMGYMYWTDWGEHAKLERSGMDGSERMVLISNNLGWPNGLAIDKAGSQLLWADAHTERIEAADLNGANRRTLVSPVQHPYGLTLLGSHIYWTDWQSRSIQRADKTTGGNSIMVRGNLPGLMDIQAVDREKPLGWSCDDVPETYLLFSNRVGIRRISLDTSDYTDVHVPVLELSNVISLDYDSVEGKVYYTDVSLDVIRRANLNGSGMETVIGQGLKTTDGLAVDWVARNMYWTDTGRNTIEVARLDGSSRKVLINNSLDEPRAIAVFPSKGYLFWTDWGHIAKIERAYLDGSDRKVLINTDLGWPNGLTLDYDTRRIYWVDAHLDRIESSDLNGKLRQILVSPVSHPFALTQLETVSSKLTPLFHLSQQDRWIYWTDWQTKSIQRVDKHTGRSKETILANVEGLMDIIVVSPQRQTVAGYVPTPETPQTTTTTWPPKPPKIPSTSTDKPKARPPVAKHKKSKFADPGVSNLTYSNPSYRTSTQEVKIETVQKPPIYNQLRYKKEASSDNSYTKEKIKIVEGICLLSNDELYWEDLKQIKPSRGGILRDHVCMKTDTVSLQASSASLDDTETEQLLQEEQTTGEVVSGVVSKVFNQPKARAKELGTEICLMYIEIEKGEAVQEELLKGLDNKNPKIIVACVETLRKALSEFGSKIVTLKPIIKILPKLFESREKAVRDEAKMLAVEIYKWIRDALRPPLQNINSVQLKDLEEEWVKVPPSAPKQSRFLRSQQDLKVKFEQQQAAGADEVDGDDEESAPQVDPYELLEAVEILSKLPKDFYEKIEAKKWQERKEALEALEVLTKNPKIENGDFGDVVRALKKVIGKDTNVMLVALAAKCLAALASGLRKKFGTYAGHVVPTILEKFKEKKPQVVQALQEAIDAVFLTTTLQNVSEDVLAVMDNKNPSIKQQASLFLARSFRHCTPSTLPKGLLKPFCAALLKQINDSAPEVRDAAFEALGTAMKVVGEKAVNPFLTDVDKLKLDKIKECAEKVELAGGKKSTGGTEKKEKPVSKPEPAAEAPAKSAAPPRKAPISKGTGPPKKGKPAAAAAAGVKGKKAAETKEVVEAELSIEVCEEKAAAVLPASCMQLLDSGNWKERLASMEEFQRAVEQMDRNEMPCQALVRMLAKKPGWKETNFQVMQMKLHIVGLVAQKGVFSKTSAFVVLDGLVDKIGDVKCGAKSKEALTAIGEACSLPWTAEQVVSMAFAQKNPKNQAETLNWLANAMKEFGFGGINVKGFINNVKTALGATNPAVRTAAISLLGVMYLYMGAPLRMFFEDEKPALLAQIDAEFEKMQGQSPPAPFRGTKKGGEEEVEEKEEQEEEGGNDIMDLLPRSDICDKITSELVSKIGDKNWKIRKEGLDELAAVLNEAKFIQPNIGELPIALKGRLNDSNKILVQQTLTILQQMATALGPGLKQHVKSLGICIITVLGDSKSNVRAAALTTLNAWVEQTGMKEWLEGEDLSEELKKENPFLRQEVLGWLAEKLPTLRTVSPDLMFCVPYLYACLEDRNGDVRKKAQDALPTFMMHLGYEKMLKATGKLKTASKDQVVGMLEKARAIMPAKPAAPAKAGPSKSGGTAPAAKPAAGPTKPQSVSDDSGIGIADSKPDSKKTKPAAVKGKKASQDVNDSMEKDNSLNKPNRQSKGKPSKQAAAGKKAPVVKPNVKDEDDKSGPMFILVPNGKEQRIKEEKGLKILKWNFITPRDEYVEQLKTQMATCLAKWLQDELYHFDFQHHIKALSAMIEHMEEEKDATIGCLDLILKWFTLRFFDTNTSVLMKALEYLKLLFAMLSRENYHLTEYEASSFVPYLILKVGESKDVVRKDVRAILNMLCKVYPASKVFTFLMEGTKSKNSKQRAECLEELGCLVESYGMNVCQPTPAKALKEIAVHIGDRDTSVRNAALNTVVAVYNVCGDQVFKLIGNLSEKEMSMLEERIKRSAKKAPPPVKQVEEKPQRPQPGNPNASLMRKPPQDEVPSKLKIMYRTYRIQARTQNAHPEQSAPSVPKEFQLDLDVIENDHTRVSELPDLVQHKLDELLEPVMIPEPKVRAVSPHFDDLHSSTASTINFVISQVASGDINTSIQALAQIDEVLRQEDKAEAMSGHIDQFLIATFMQLRLIYNTHMADERQDKEDIVKLYSCIIGNMLSLFYMESLAREASMGVLKDLMHGLITLMLDTRVEDLEDGQQLIRSVNLLVVKVLEKSDQTNILSALLVLLQDSLLATASSPKFSELVMKCLWRMIRLLPETINNINLDRILLDVHNFMKIFPKEKLKQLKSDVPHRTLKTLLHTLCRLTGSKILDHLTMIENKNESELEVHLRRVVKHSIDPSNTKSEKDTEKGAIRADEKMSKAKVSDILSEIFKKIGSKENTKEGLTELYEYKQKYSDADIEPFLKNTSQFFQSYVERGLRMIESEREGKGRIQTSNTGIPQHSTETTTYVPTSSSVPANTNGEEVKPAVYLERLKILRQRHGLENNSKQQEERPPLTSLLSKPTVPTVASSTDMLHSKLSQLKESREHYHQELESNQSHVQSGMGSTTTAANLDDLKKRLERIKSNRK</sequence>
<evidence type="ECO:0000256" key="7">
    <source>
        <dbReference type="ARBA" id="ARBA00022475"/>
    </source>
</evidence>
<dbReference type="GO" id="GO:0000922">
    <property type="term" value="C:spindle pole"/>
    <property type="evidence" value="ECO:0007669"/>
    <property type="project" value="UniProtKB-SubCell"/>
</dbReference>
<dbReference type="PROSITE" id="PS51120">
    <property type="entry name" value="LDLRB"/>
    <property type="match status" value="15"/>
</dbReference>
<dbReference type="Pfam" id="PF21041">
    <property type="entry name" value="XMAP215_CLASP_TOG"/>
    <property type="match status" value="4"/>
</dbReference>
<dbReference type="SMART" id="SM01349">
    <property type="entry name" value="TOG"/>
    <property type="match status" value="5"/>
</dbReference>
<evidence type="ECO:0000256" key="30">
    <source>
        <dbReference type="SAM" id="MobiDB-lite"/>
    </source>
</evidence>
<keyword evidence="9" id="KW-0245">EGF-like domain</keyword>
<dbReference type="PANTHER" id="PTHR12609">
    <property type="entry name" value="MICROTUBULE ASSOCIATED PROTEIN XMAP215"/>
    <property type="match status" value="1"/>
</dbReference>
<keyword evidence="8" id="KW-0963">Cytoplasm</keyword>
<evidence type="ECO:0000256" key="12">
    <source>
        <dbReference type="ARBA" id="ARBA00022692"/>
    </source>
</evidence>
<feature type="compositionally biased region" description="Polar residues" evidence="30">
    <location>
        <begin position="3668"/>
        <end position="3685"/>
    </location>
</feature>
<feature type="compositionally biased region" description="Low complexity" evidence="30">
    <location>
        <begin position="1571"/>
        <end position="1583"/>
    </location>
</feature>
<feature type="region of interest" description="Disordered" evidence="30">
    <location>
        <begin position="3082"/>
        <end position="3120"/>
    </location>
</feature>
<comment type="caution">
    <text evidence="28">Lacks conserved residue(s) required for the propagation of feature annotation.</text>
</comment>
<dbReference type="Pfam" id="PF00057">
    <property type="entry name" value="Ldl_recept_a"/>
    <property type="match status" value="8"/>
</dbReference>
<dbReference type="InterPro" id="IPR002172">
    <property type="entry name" value="LDrepeatLR_classA_rpt"/>
</dbReference>
<feature type="region of interest" description="Disordered" evidence="30">
    <location>
        <begin position="2441"/>
        <end position="2477"/>
    </location>
</feature>
<dbReference type="PROSITE" id="PS50077">
    <property type="entry name" value="HEAT_REPEAT"/>
    <property type="match status" value="1"/>
</dbReference>
<dbReference type="PROSITE" id="PS01187">
    <property type="entry name" value="EGF_CA"/>
    <property type="match status" value="1"/>
</dbReference>
<dbReference type="EMBL" id="JAAWVO010078589">
    <property type="protein sequence ID" value="MBN3326070.1"/>
    <property type="molecule type" value="Genomic_DNA"/>
</dbReference>
<feature type="disulfide bond" evidence="28">
    <location>
        <begin position="114"/>
        <end position="126"/>
    </location>
</feature>
<keyword evidence="25" id="KW-0137">Centromere</keyword>
<comment type="subcellular location">
    <subcellularLocation>
        <location evidence="1">Cell membrane</location>
        <topology evidence="1">Single-pass type I membrane protein</topology>
    </subcellularLocation>
    <subcellularLocation>
        <location evidence="3">Chromosome</location>
        <location evidence="3">Centromere</location>
        <location evidence="3">Kinetochore</location>
    </subcellularLocation>
    <subcellularLocation>
        <location evidence="2">Cytoplasm</location>
        <location evidence="2">Cytoskeleton</location>
        <location evidence="2">Microtubule organizing center</location>
        <location evidence="2">Centrosome</location>
    </subcellularLocation>
    <subcellularLocation>
        <location evidence="4">Cytoplasm</location>
        <location evidence="4">Cytoskeleton</location>
        <location evidence="4">Spindle pole</location>
    </subcellularLocation>
</comment>
<evidence type="ECO:0000256" key="17">
    <source>
        <dbReference type="ARBA" id="ARBA00022838"/>
    </source>
</evidence>
<evidence type="ECO:0000256" key="23">
    <source>
        <dbReference type="ARBA" id="ARBA00023212"/>
    </source>
</evidence>
<feature type="disulfide bond" evidence="28">
    <location>
        <begin position="171"/>
        <end position="186"/>
    </location>
</feature>
<feature type="region of interest" description="Disordered" evidence="30">
    <location>
        <begin position="3560"/>
        <end position="3595"/>
    </location>
</feature>
<feature type="repeat" description="LDL-receptor class B" evidence="29">
    <location>
        <begin position="850"/>
        <end position="892"/>
    </location>
</feature>
<feature type="compositionally biased region" description="Low complexity" evidence="30">
    <location>
        <begin position="3577"/>
        <end position="3591"/>
    </location>
</feature>
<dbReference type="FunFam" id="4.10.400.10:FF:000006">
    <property type="entry name" value="Putative low-density lipoprotein receptor"/>
    <property type="match status" value="1"/>
</dbReference>
<dbReference type="GO" id="GO:0005509">
    <property type="term" value="F:calcium ion binding"/>
    <property type="evidence" value="ECO:0007669"/>
    <property type="project" value="InterPro"/>
</dbReference>
<feature type="disulfide bond" evidence="28">
    <location>
        <begin position="75"/>
        <end position="87"/>
    </location>
</feature>
<keyword evidence="10" id="KW-0254">Endocytosis</keyword>
<evidence type="ECO:0000259" key="31">
    <source>
        <dbReference type="PROSITE" id="PS01186"/>
    </source>
</evidence>
<keyword evidence="15" id="KW-0498">Mitosis</keyword>
<dbReference type="InterPro" id="IPR016024">
    <property type="entry name" value="ARM-type_fold"/>
</dbReference>
<feature type="repeat" description="LDL-receptor class B" evidence="29">
    <location>
        <begin position="807"/>
        <end position="849"/>
    </location>
</feature>
<evidence type="ECO:0000256" key="3">
    <source>
        <dbReference type="ARBA" id="ARBA00004629"/>
    </source>
</evidence>
<feature type="disulfide bond" evidence="28">
    <location>
        <begin position="242"/>
        <end position="260"/>
    </location>
</feature>
<evidence type="ECO:0000256" key="9">
    <source>
        <dbReference type="ARBA" id="ARBA00022536"/>
    </source>
</evidence>
<accession>A0A8J7PH38</accession>
<dbReference type="CDD" id="cd00112">
    <property type="entry name" value="LDLa"/>
    <property type="match status" value="7"/>
</dbReference>
<feature type="repeat" description="LDL-receptor class B" evidence="29">
    <location>
        <begin position="1152"/>
        <end position="1195"/>
    </location>
</feature>
<feature type="repeat" description="LDL-receptor class B" evidence="29">
    <location>
        <begin position="1109"/>
        <end position="1151"/>
    </location>
</feature>
<feature type="disulfide bond" evidence="28">
    <location>
        <begin position="274"/>
        <end position="286"/>
    </location>
</feature>
<organism evidence="32 33">
    <name type="scientific">Atractosteus spatula</name>
    <name type="common">Alligator gar</name>
    <name type="synonym">Lepisosteus spatula</name>
    <dbReference type="NCBI Taxonomy" id="7917"/>
    <lineage>
        <taxon>Eukaryota</taxon>
        <taxon>Metazoa</taxon>
        <taxon>Chordata</taxon>
        <taxon>Craniata</taxon>
        <taxon>Vertebrata</taxon>
        <taxon>Euteleostomi</taxon>
        <taxon>Actinopterygii</taxon>
        <taxon>Neopterygii</taxon>
        <taxon>Holostei</taxon>
        <taxon>Semionotiformes</taxon>
        <taxon>Lepisosteidae</taxon>
        <taxon>Atractosteus</taxon>
    </lineage>
</organism>
<keyword evidence="6" id="KW-0158">Chromosome</keyword>
<evidence type="ECO:0000256" key="26">
    <source>
        <dbReference type="ARBA" id="ARBA00025722"/>
    </source>
</evidence>
<feature type="repeat" description="LDL-receptor class B" evidence="29">
    <location>
        <begin position="1196"/>
        <end position="1237"/>
    </location>
</feature>
<dbReference type="GO" id="GO:0007051">
    <property type="term" value="P:spindle organization"/>
    <property type="evidence" value="ECO:0007669"/>
    <property type="project" value="InterPro"/>
</dbReference>
<feature type="region of interest" description="Disordered" evidence="30">
    <location>
        <begin position="3658"/>
        <end position="3702"/>
    </location>
</feature>
<proteinExistence type="inferred from homology"/>
<reference evidence="32" key="1">
    <citation type="journal article" date="2021" name="Cell">
        <title>Tracing the genetic footprints of vertebrate landing in non-teleost ray-finned fishes.</title>
        <authorList>
            <person name="Bi X."/>
            <person name="Wang K."/>
            <person name="Yang L."/>
            <person name="Pan H."/>
            <person name="Jiang H."/>
            <person name="Wei Q."/>
            <person name="Fang M."/>
            <person name="Yu H."/>
            <person name="Zhu C."/>
            <person name="Cai Y."/>
            <person name="He Y."/>
            <person name="Gan X."/>
            <person name="Zeng H."/>
            <person name="Yu D."/>
            <person name="Zhu Y."/>
            <person name="Jiang H."/>
            <person name="Qiu Q."/>
            <person name="Yang H."/>
            <person name="Zhang Y.E."/>
            <person name="Wang W."/>
            <person name="Zhu M."/>
            <person name="He S."/>
            <person name="Zhang G."/>
        </authorList>
    </citation>
    <scope>NUCLEOTIDE SEQUENCE</scope>
    <source>
        <strain evidence="32">Allg_001</strain>
    </source>
</reference>
<feature type="disulfide bond" evidence="28">
    <location>
        <begin position="214"/>
        <end position="229"/>
    </location>
</feature>
<evidence type="ECO:0000256" key="19">
    <source>
        <dbReference type="ARBA" id="ARBA00023136"/>
    </source>
</evidence>
<feature type="disulfide bond" evidence="28">
    <location>
        <begin position="159"/>
        <end position="177"/>
    </location>
</feature>
<dbReference type="PROSITE" id="PS01209">
    <property type="entry name" value="LDLRA_1"/>
    <property type="match status" value="5"/>
</dbReference>
<feature type="compositionally biased region" description="Low complexity" evidence="30">
    <location>
        <begin position="2799"/>
        <end position="2810"/>
    </location>
</feature>
<feature type="repeat" description="LDL-receptor class B" evidence="29">
    <location>
        <begin position="893"/>
        <end position="936"/>
    </location>
</feature>
<evidence type="ECO:0000256" key="22">
    <source>
        <dbReference type="ARBA" id="ARBA00023180"/>
    </source>
</evidence>
<protein>
    <submittedName>
        <fullName evidence="32">LRP4 protein</fullName>
    </submittedName>
</protein>
<feature type="compositionally biased region" description="Basic and acidic residues" evidence="30">
    <location>
        <begin position="3688"/>
        <end position="3702"/>
    </location>
</feature>
<dbReference type="InterPro" id="IPR045110">
    <property type="entry name" value="XMAP215"/>
</dbReference>
<dbReference type="Gene3D" id="4.10.400.10">
    <property type="entry name" value="Low-density Lipoprotein Receptor"/>
    <property type="match status" value="8"/>
</dbReference>
<evidence type="ECO:0000256" key="14">
    <source>
        <dbReference type="ARBA" id="ARBA00022737"/>
    </source>
</evidence>
<dbReference type="PROSITE" id="PS00010">
    <property type="entry name" value="ASX_HYDROXYL"/>
    <property type="match status" value="1"/>
</dbReference>
<keyword evidence="12" id="KW-0812">Transmembrane</keyword>
<dbReference type="FunFam" id="4.10.400.10:FF:000098">
    <property type="entry name" value="low-density lipoprotein receptor-related protein 4"/>
    <property type="match status" value="1"/>
</dbReference>
<dbReference type="FunFam" id="1.25.10.10:FF:000019">
    <property type="entry name" value="Cytoskeleton-associated protein 5"/>
    <property type="match status" value="1"/>
</dbReference>
<dbReference type="Pfam" id="PF14670">
    <property type="entry name" value="FXa_inhibition"/>
    <property type="match status" value="1"/>
</dbReference>
<feature type="compositionally biased region" description="Low complexity" evidence="30">
    <location>
        <begin position="678"/>
        <end position="690"/>
    </location>
</feature>
<evidence type="ECO:0000313" key="32">
    <source>
        <dbReference type="EMBL" id="MBN3326070.1"/>
    </source>
</evidence>
<keyword evidence="11" id="KW-0132">Cell division</keyword>
<dbReference type="FunFam" id="4.10.400.10:FF:000085">
    <property type="entry name" value="low-density lipoprotein receptor-related protein 4"/>
    <property type="match status" value="1"/>
</dbReference>
<dbReference type="SMART" id="SM00179">
    <property type="entry name" value="EGF_CA"/>
    <property type="match status" value="1"/>
</dbReference>
<feature type="repeat" description="LDL-receptor class B" evidence="29">
    <location>
        <begin position="1377"/>
        <end position="1419"/>
    </location>
</feature>
<feature type="disulfide bond" evidence="28">
    <location>
        <begin position="254"/>
        <end position="269"/>
    </location>
</feature>
<name>A0A8J7PH38_ATRSP</name>
<evidence type="ECO:0000256" key="10">
    <source>
        <dbReference type="ARBA" id="ARBA00022583"/>
    </source>
</evidence>
<dbReference type="FunFam" id="4.10.400.10:FF:000009">
    <property type="entry name" value="Low-density lipoprotein receptor-related protein 1"/>
    <property type="match status" value="1"/>
</dbReference>
<feature type="region of interest" description="Disordered" evidence="30">
    <location>
        <begin position="2143"/>
        <end position="2203"/>
    </location>
</feature>
<dbReference type="PRINTS" id="PR00261">
    <property type="entry name" value="LDLRECEPTOR"/>
</dbReference>
<keyword evidence="17" id="KW-0995">Kinetochore</keyword>
<keyword evidence="7" id="KW-1003">Cell membrane</keyword>
<evidence type="ECO:0000256" key="13">
    <source>
        <dbReference type="ARBA" id="ARBA00022729"/>
    </source>
</evidence>
<dbReference type="Gene3D" id="2.10.25.10">
    <property type="entry name" value="Laminin"/>
    <property type="match status" value="2"/>
</dbReference>
<dbReference type="InterPro" id="IPR036055">
    <property type="entry name" value="LDL_receptor-like_sf"/>
</dbReference>
<feature type="repeat" description="LDL-receptor class B" evidence="29">
    <location>
        <begin position="1464"/>
        <end position="1505"/>
    </location>
</feature>
<evidence type="ECO:0000256" key="4">
    <source>
        <dbReference type="ARBA" id="ARBA00004647"/>
    </source>
</evidence>
<dbReference type="PROSITE" id="PS50068">
    <property type="entry name" value="LDLRA_2"/>
    <property type="match status" value="8"/>
</dbReference>
<feature type="disulfide bond" evidence="28">
    <location>
        <begin position="235"/>
        <end position="247"/>
    </location>
</feature>
<comment type="similarity">
    <text evidence="26">Belongs to the TOG/XMAP215 family.</text>
</comment>
<dbReference type="FunFam" id="4.10.400.10:FF:000024">
    <property type="entry name" value="Low-density lipoprotein RecePtor related"/>
    <property type="match status" value="1"/>
</dbReference>
<feature type="repeat" description="LDL-receptor class B" evidence="29">
    <location>
        <begin position="614"/>
        <end position="656"/>
    </location>
</feature>
<feature type="domain" description="EGF-like" evidence="31">
    <location>
        <begin position="422"/>
        <end position="437"/>
    </location>
</feature>
<dbReference type="GO" id="GO:0051301">
    <property type="term" value="P:cell division"/>
    <property type="evidence" value="ECO:0007669"/>
    <property type="project" value="UniProtKB-KW"/>
</dbReference>
<comment type="caution">
    <text evidence="32">The sequence shown here is derived from an EMBL/GenBank/DDBJ whole genome shotgun (WGS) entry which is preliminary data.</text>
</comment>
<feature type="compositionally biased region" description="Low complexity" evidence="30">
    <location>
        <begin position="2711"/>
        <end position="2739"/>
    </location>
</feature>
<dbReference type="FunFam" id="4.10.400.10:FF:000092">
    <property type="entry name" value="LDL receptor related protein 4"/>
    <property type="match status" value="1"/>
</dbReference>
<keyword evidence="22" id="KW-0325">Glycoprotein</keyword>